<sequence length="507" mass="56429">MEIIFGLLGIIILAGIVVGSLMLLLFFAKKMGLIPETLNLSSRGSKVAPLFRQLGESLVTRFALVALLSLLMAIPLNMVEDVVNDRSALHNSVLNDIANTWGKQQQLSGPALLIPYTEKYITESILTDKDGNERKVNKTHFEQRTAIVLPEILDISANLQGHERARSIYKALVYSADLNIKGHFKRPKINSLSNHIDTIHWDKAWFVLGISDTRAINTVSPLRWAEQSVDFEPGTKITDLITQGFHAPLTLNDSQQIFSYSLDINLNGSNGFYFEPFAKQTDVKITSDWPHPSFQGSVLPSERTITDEGFEASWSVPNLARNYPQLWTAETQNFNIHEFRAGVNLFEPVSLYSQITRTIKYGILFIALTYTTFVIFELGIKRRLHFVQYGIIGLGLSLFYLSLLALAEHVSFALAYVSAATLISAMISLYAYSAVKSISRAVLVFLLLAGLYKILYSLLKLEDYALLVGTLLLLVILGVLMFFTRHIGAQSTDVEKGVAESDGSEAV</sequence>
<evidence type="ECO:0000256" key="1">
    <source>
        <dbReference type="SAM" id="Phobius"/>
    </source>
</evidence>
<feature type="transmembrane region" description="Helical" evidence="1">
    <location>
        <begin position="361"/>
        <end position="379"/>
    </location>
</feature>
<protein>
    <submittedName>
        <fullName evidence="2">Cell envelope integrity protein CreD</fullName>
    </submittedName>
</protein>
<feature type="transmembrane region" description="Helical" evidence="1">
    <location>
        <begin position="6"/>
        <end position="28"/>
    </location>
</feature>
<dbReference type="OrthoDB" id="9791851at2"/>
<feature type="transmembrane region" description="Helical" evidence="1">
    <location>
        <begin position="386"/>
        <end position="407"/>
    </location>
</feature>
<keyword evidence="3" id="KW-1185">Reference proteome</keyword>
<keyword evidence="1" id="KW-1133">Transmembrane helix</keyword>
<comment type="caution">
    <text evidence="2">The sequence shown here is derived from an EMBL/GenBank/DDBJ whole genome shotgun (WGS) entry which is preliminary data.</text>
</comment>
<evidence type="ECO:0000313" key="3">
    <source>
        <dbReference type="Proteomes" id="UP000245506"/>
    </source>
</evidence>
<dbReference type="PANTHER" id="PTHR30092">
    <property type="entry name" value="INNER MEMBRANE PROTEIN CRED"/>
    <property type="match status" value="1"/>
</dbReference>
<dbReference type="PANTHER" id="PTHR30092:SF0">
    <property type="entry name" value="INNER MEMBRANE PROTEIN CRED"/>
    <property type="match status" value="1"/>
</dbReference>
<gene>
    <name evidence="2" type="ORF">DKT75_19330</name>
</gene>
<organism evidence="2 3">
    <name type="scientific">Leucothrix arctica</name>
    <dbReference type="NCBI Taxonomy" id="1481894"/>
    <lineage>
        <taxon>Bacteria</taxon>
        <taxon>Pseudomonadati</taxon>
        <taxon>Pseudomonadota</taxon>
        <taxon>Gammaproteobacteria</taxon>
        <taxon>Thiotrichales</taxon>
        <taxon>Thiotrichaceae</taxon>
        <taxon>Leucothrix</taxon>
    </lineage>
</organism>
<dbReference type="InterPro" id="IPR010364">
    <property type="entry name" value="Uncharacterised_IM_CreD"/>
</dbReference>
<feature type="transmembrane region" description="Helical" evidence="1">
    <location>
        <begin position="413"/>
        <end position="432"/>
    </location>
</feature>
<evidence type="ECO:0000313" key="2">
    <source>
        <dbReference type="EMBL" id="PWQ93764.1"/>
    </source>
</evidence>
<dbReference type="EMBL" id="QGKL01000042">
    <property type="protein sequence ID" value="PWQ93764.1"/>
    <property type="molecule type" value="Genomic_DNA"/>
</dbReference>
<keyword evidence="1" id="KW-0812">Transmembrane</keyword>
<dbReference type="AlphaFoldDB" id="A0A317C574"/>
<feature type="transmembrane region" description="Helical" evidence="1">
    <location>
        <begin position="441"/>
        <end position="458"/>
    </location>
</feature>
<keyword evidence="1" id="KW-0472">Membrane</keyword>
<feature type="transmembrane region" description="Helical" evidence="1">
    <location>
        <begin position="464"/>
        <end position="483"/>
    </location>
</feature>
<proteinExistence type="predicted"/>
<name>A0A317C574_9GAMM</name>
<dbReference type="Proteomes" id="UP000245506">
    <property type="component" value="Unassembled WGS sequence"/>
</dbReference>
<dbReference type="NCBIfam" id="NF008712">
    <property type="entry name" value="PRK11715.1-1"/>
    <property type="match status" value="1"/>
</dbReference>
<dbReference type="RefSeq" id="WP_109825902.1">
    <property type="nucleotide sequence ID" value="NZ_QGKL01000042.1"/>
</dbReference>
<dbReference type="Pfam" id="PF06123">
    <property type="entry name" value="CreD"/>
    <property type="match status" value="1"/>
</dbReference>
<dbReference type="GO" id="GO:0005886">
    <property type="term" value="C:plasma membrane"/>
    <property type="evidence" value="ECO:0007669"/>
    <property type="project" value="TreeGrafter"/>
</dbReference>
<reference evidence="2 3" key="1">
    <citation type="submission" date="2018-05" db="EMBL/GenBank/DDBJ databases">
        <title>Leucothrix arctica sp. nov., isolated from Arctic seawater.</title>
        <authorList>
            <person name="Choi A."/>
            <person name="Baek K."/>
        </authorList>
    </citation>
    <scope>NUCLEOTIDE SEQUENCE [LARGE SCALE GENOMIC DNA]</scope>
    <source>
        <strain evidence="2 3">IMCC9719</strain>
    </source>
</reference>
<dbReference type="PIRSF" id="PIRSF004548">
    <property type="entry name" value="CreD"/>
    <property type="match status" value="1"/>
</dbReference>
<accession>A0A317C574</accession>